<keyword evidence="3 7" id="KW-0227">DNA damage</keyword>
<evidence type="ECO:0000256" key="3">
    <source>
        <dbReference type="ARBA" id="ARBA00022763"/>
    </source>
</evidence>
<dbReference type="PANTHER" id="PTHR33991">
    <property type="entry name" value="DNA REPAIR PROTEIN RECO"/>
    <property type="match status" value="1"/>
</dbReference>
<dbReference type="Gene3D" id="1.20.1440.120">
    <property type="entry name" value="Recombination protein O, C-terminal domain"/>
    <property type="match status" value="1"/>
</dbReference>
<dbReference type="Proteomes" id="UP000094578">
    <property type="component" value="Unassembled WGS sequence"/>
</dbReference>
<dbReference type="STRING" id="1886670.PTI45_04519"/>
<reference evidence="9 10" key="1">
    <citation type="submission" date="2016-08" db="EMBL/GenBank/DDBJ databases">
        <title>Genome sequencing of Paenibacillus sp. TI45-13ar, isolated from Korean traditional nuruk.</title>
        <authorList>
            <person name="Kim S.-J."/>
        </authorList>
    </citation>
    <scope>NUCLEOTIDE SEQUENCE [LARGE SCALE GENOMIC DNA]</scope>
    <source>
        <strain evidence="9 10">TI45-13ar</strain>
    </source>
</reference>
<dbReference type="SUPFAM" id="SSF57863">
    <property type="entry name" value="ArfGap/RecO-like zinc finger"/>
    <property type="match status" value="1"/>
</dbReference>
<name>A0A1E3KWZ2_9BACL</name>
<keyword evidence="4 7" id="KW-0233">DNA recombination</keyword>
<dbReference type="HAMAP" id="MF_00201">
    <property type="entry name" value="RecO"/>
    <property type="match status" value="1"/>
</dbReference>
<dbReference type="PANTHER" id="PTHR33991:SF1">
    <property type="entry name" value="DNA REPAIR PROTEIN RECO"/>
    <property type="match status" value="1"/>
</dbReference>
<dbReference type="AlphaFoldDB" id="A0A1E3KWZ2"/>
<evidence type="ECO:0000259" key="8">
    <source>
        <dbReference type="Pfam" id="PF11967"/>
    </source>
</evidence>
<feature type="domain" description="DNA replication/recombination mediator RecO N-terminal" evidence="8">
    <location>
        <begin position="1"/>
        <end position="78"/>
    </location>
</feature>
<keyword evidence="5 7" id="KW-0234">DNA repair</keyword>
<evidence type="ECO:0000256" key="2">
    <source>
        <dbReference type="ARBA" id="ARBA00021310"/>
    </source>
</evidence>
<organism evidence="9 10">
    <name type="scientific">Paenibacillus nuruki</name>
    <dbReference type="NCBI Taxonomy" id="1886670"/>
    <lineage>
        <taxon>Bacteria</taxon>
        <taxon>Bacillati</taxon>
        <taxon>Bacillota</taxon>
        <taxon>Bacilli</taxon>
        <taxon>Bacillales</taxon>
        <taxon>Paenibacillaceae</taxon>
        <taxon>Paenibacillus</taxon>
    </lineage>
</organism>
<evidence type="ECO:0000256" key="5">
    <source>
        <dbReference type="ARBA" id="ARBA00023204"/>
    </source>
</evidence>
<dbReference type="RefSeq" id="WP_069329827.1">
    <property type="nucleotide sequence ID" value="NZ_MDER01000096.1"/>
</dbReference>
<dbReference type="InterPro" id="IPR037278">
    <property type="entry name" value="ARFGAP/RecO"/>
</dbReference>
<dbReference type="EMBL" id="MDER01000096">
    <property type="protein sequence ID" value="ODP26062.1"/>
    <property type="molecule type" value="Genomic_DNA"/>
</dbReference>
<dbReference type="Pfam" id="PF02565">
    <property type="entry name" value="RecO_C"/>
    <property type="match status" value="1"/>
</dbReference>
<keyword evidence="10" id="KW-1185">Reference proteome</keyword>
<comment type="function">
    <text evidence="7">Involved in DNA repair and RecF pathway recombination.</text>
</comment>
<dbReference type="InterPro" id="IPR012340">
    <property type="entry name" value="NA-bd_OB-fold"/>
</dbReference>
<dbReference type="Gene3D" id="2.40.50.140">
    <property type="entry name" value="Nucleic acid-binding proteins"/>
    <property type="match status" value="1"/>
</dbReference>
<sequence>MLYRVEGIIIRSMDYGEGNKIVTLCTETHGKIGIFVRGAKKPKSRHGAMVQPFTYGEYSFIRNGTGLGTLNQGEIIESNHKLREDVFLAAYAAYGCEMVDKALQENETGRFWFDQLKAFLSFLGEGRDPVVLTTLFEMKILQATGYSPQVDACIFSGETEGKFFLSPGLGGILSERERRQDPAAFAVSPGTLKLLRLFSRLDIRRLGNIDVKDSTKAELKKIMDAFMEVQLGLKLKSRRFLDQLDKYETSLQNHVDE</sequence>
<evidence type="ECO:0000313" key="10">
    <source>
        <dbReference type="Proteomes" id="UP000094578"/>
    </source>
</evidence>
<evidence type="ECO:0000256" key="6">
    <source>
        <dbReference type="ARBA" id="ARBA00033409"/>
    </source>
</evidence>
<dbReference type="SUPFAM" id="SSF50249">
    <property type="entry name" value="Nucleic acid-binding proteins"/>
    <property type="match status" value="1"/>
</dbReference>
<dbReference type="NCBIfam" id="TIGR00613">
    <property type="entry name" value="reco"/>
    <property type="match status" value="1"/>
</dbReference>
<accession>A0A1E3KWZ2</accession>
<proteinExistence type="inferred from homology"/>
<evidence type="ECO:0000256" key="4">
    <source>
        <dbReference type="ARBA" id="ARBA00023172"/>
    </source>
</evidence>
<comment type="similarity">
    <text evidence="1 7">Belongs to the RecO family.</text>
</comment>
<gene>
    <name evidence="7" type="primary">recO</name>
    <name evidence="9" type="ORF">PTI45_04519</name>
</gene>
<evidence type="ECO:0000256" key="7">
    <source>
        <dbReference type="HAMAP-Rule" id="MF_00201"/>
    </source>
</evidence>
<dbReference type="InterPro" id="IPR003717">
    <property type="entry name" value="RecO"/>
</dbReference>
<dbReference type="GO" id="GO:0043590">
    <property type="term" value="C:bacterial nucleoid"/>
    <property type="evidence" value="ECO:0007669"/>
    <property type="project" value="TreeGrafter"/>
</dbReference>
<protein>
    <recommendedName>
        <fullName evidence="2 7">DNA repair protein RecO</fullName>
    </recommendedName>
    <alternativeName>
        <fullName evidence="6 7">Recombination protein O</fullName>
    </alternativeName>
</protein>
<evidence type="ECO:0000313" key="9">
    <source>
        <dbReference type="EMBL" id="ODP26062.1"/>
    </source>
</evidence>
<dbReference type="Pfam" id="PF11967">
    <property type="entry name" value="RecO_N"/>
    <property type="match status" value="1"/>
</dbReference>
<dbReference type="GO" id="GO:0006302">
    <property type="term" value="P:double-strand break repair"/>
    <property type="evidence" value="ECO:0007669"/>
    <property type="project" value="TreeGrafter"/>
</dbReference>
<dbReference type="GO" id="GO:0006310">
    <property type="term" value="P:DNA recombination"/>
    <property type="evidence" value="ECO:0007669"/>
    <property type="project" value="UniProtKB-UniRule"/>
</dbReference>
<dbReference type="InterPro" id="IPR042242">
    <property type="entry name" value="RecO_C"/>
</dbReference>
<dbReference type="InterPro" id="IPR022572">
    <property type="entry name" value="DNA_rep/recomb_RecO_N"/>
</dbReference>
<evidence type="ECO:0000256" key="1">
    <source>
        <dbReference type="ARBA" id="ARBA00007452"/>
    </source>
</evidence>
<comment type="caution">
    <text evidence="9">The sequence shown here is derived from an EMBL/GenBank/DDBJ whole genome shotgun (WGS) entry which is preliminary data.</text>
</comment>
<dbReference type="PATRIC" id="fig|1886670.3.peg.4541"/>